<dbReference type="GO" id="GO:0016747">
    <property type="term" value="F:acyltransferase activity, transferring groups other than amino-acyl groups"/>
    <property type="evidence" value="ECO:0007669"/>
    <property type="project" value="InterPro"/>
</dbReference>
<sequence>MPLTWTLKPFAHLTTTELYALLQLRSEVFVVEQTCPFQDIDGLDQTAWHLLGHAPGGELAAYARLFGPGVAFPEASIGRVVSSPRHRRTGLGRELMSQAIGGVERLFGSQPIQIGAQLYLQEFYESFGFRQVGPGYLEDDIPHIHMVRA</sequence>
<evidence type="ECO:0000313" key="3">
    <source>
        <dbReference type="Proteomes" id="UP000198697"/>
    </source>
</evidence>
<dbReference type="InterPro" id="IPR016181">
    <property type="entry name" value="Acyl_CoA_acyltransferase"/>
</dbReference>
<dbReference type="Proteomes" id="UP000198697">
    <property type="component" value="Unassembled WGS sequence"/>
</dbReference>
<accession>A0A1I0FCM7</accession>
<dbReference type="InterPro" id="IPR000182">
    <property type="entry name" value="GNAT_dom"/>
</dbReference>
<gene>
    <name evidence="2" type="ORF">SAMN04487998_2204</name>
</gene>
<evidence type="ECO:0000313" key="2">
    <source>
        <dbReference type="EMBL" id="SET55611.1"/>
    </source>
</evidence>
<dbReference type="RefSeq" id="WP_092771303.1">
    <property type="nucleotide sequence ID" value="NZ_FOHS01000002.1"/>
</dbReference>
<dbReference type="EMBL" id="FOHS01000002">
    <property type="protein sequence ID" value="SET55611.1"/>
    <property type="molecule type" value="Genomic_DNA"/>
</dbReference>
<organism evidence="2 3">
    <name type="scientific">Hymenobacter actinosclerus</name>
    <dbReference type="NCBI Taxonomy" id="82805"/>
    <lineage>
        <taxon>Bacteria</taxon>
        <taxon>Pseudomonadati</taxon>
        <taxon>Bacteroidota</taxon>
        <taxon>Cytophagia</taxon>
        <taxon>Cytophagales</taxon>
        <taxon>Hymenobacteraceae</taxon>
        <taxon>Hymenobacter</taxon>
    </lineage>
</organism>
<name>A0A1I0FCM7_9BACT</name>
<dbReference type="CDD" id="cd04301">
    <property type="entry name" value="NAT_SF"/>
    <property type="match status" value="1"/>
</dbReference>
<dbReference type="OrthoDB" id="9796171at2"/>
<dbReference type="STRING" id="82805.SAMN04487998_2204"/>
<dbReference type="SUPFAM" id="SSF55729">
    <property type="entry name" value="Acyl-CoA N-acyltransferases (Nat)"/>
    <property type="match status" value="1"/>
</dbReference>
<protein>
    <submittedName>
        <fullName evidence="2">ElaA protein</fullName>
    </submittedName>
</protein>
<dbReference type="Gene3D" id="3.40.630.30">
    <property type="match status" value="1"/>
</dbReference>
<dbReference type="AlphaFoldDB" id="A0A1I0FCM7"/>
<keyword evidence="3" id="KW-1185">Reference proteome</keyword>
<feature type="domain" description="N-acetyltransferase" evidence="1">
    <location>
        <begin position="8"/>
        <end position="149"/>
    </location>
</feature>
<reference evidence="3" key="1">
    <citation type="submission" date="2016-10" db="EMBL/GenBank/DDBJ databases">
        <authorList>
            <person name="Varghese N."/>
            <person name="Submissions S."/>
        </authorList>
    </citation>
    <scope>NUCLEOTIDE SEQUENCE [LARGE SCALE GENOMIC DNA]</scope>
    <source>
        <strain evidence="3">DSM 15310</strain>
    </source>
</reference>
<evidence type="ECO:0000259" key="1">
    <source>
        <dbReference type="PROSITE" id="PS51186"/>
    </source>
</evidence>
<dbReference type="PROSITE" id="PS51186">
    <property type="entry name" value="GNAT"/>
    <property type="match status" value="1"/>
</dbReference>
<proteinExistence type="predicted"/>
<dbReference type="Pfam" id="PF13673">
    <property type="entry name" value="Acetyltransf_10"/>
    <property type="match status" value="1"/>
</dbReference>